<dbReference type="GO" id="GO:0003922">
    <property type="term" value="F:GMP synthase (glutamine-hydrolyzing) activity"/>
    <property type="evidence" value="ECO:0007669"/>
    <property type="project" value="UniProtKB-EC"/>
</dbReference>
<dbReference type="AlphaFoldDB" id="A0A7Z0VQ75"/>
<evidence type="ECO:0000259" key="1">
    <source>
        <dbReference type="Pfam" id="PF00117"/>
    </source>
</evidence>
<dbReference type="InterPro" id="IPR044992">
    <property type="entry name" value="ChyE-like"/>
</dbReference>
<dbReference type="PANTHER" id="PTHR42695">
    <property type="entry name" value="GLUTAMINE AMIDOTRANSFERASE YLR126C-RELATED"/>
    <property type="match status" value="1"/>
</dbReference>
<dbReference type="InterPro" id="IPR029062">
    <property type="entry name" value="Class_I_gatase-like"/>
</dbReference>
<dbReference type="Pfam" id="PF00117">
    <property type="entry name" value="GATase"/>
    <property type="match status" value="1"/>
</dbReference>
<dbReference type="OrthoDB" id="9813383at2"/>
<dbReference type="SUPFAM" id="SSF52317">
    <property type="entry name" value="Class I glutamine amidotransferase-like"/>
    <property type="match status" value="1"/>
</dbReference>
<dbReference type="Proteomes" id="UP000094769">
    <property type="component" value="Unassembled WGS sequence"/>
</dbReference>
<comment type="caution">
    <text evidence="2">The sequence shown here is derived from an EMBL/GenBank/DDBJ whole genome shotgun (WGS) entry which is preliminary data.</text>
</comment>
<keyword evidence="3" id="KW-1185">Reference proteome</keyword>
<dbReference type="RefSeq" id="WP_069120350.1">
    <property type="nucleotide sequence ID" value="NZ_MARB01000001.1"/>
</dbReference>
<protein>
    <submittedName>
        <fullName evidence="2">GMP synthase</fullName>
        <ecNumber evidence="2">6.3.5.2</ecNumber>
    </submittedName>
</protein>
<reference evidence="2 3" key="1">
    <citation type="submission" date="2016-06" db="EMBL/GenBank/DDBJ databases">
        <title>Genome sequence of endosymbiont of Candidatus Endolucinida thiodiazotropha.</title>
        <authorList>
            <person name="Poehlein A."/>
            <person name="Koenig S."/>
            <person name="Heiden S.E."/>
            <person name="Thuermer A."/>
            <person name="Voget S."/>
            <person name="Daniel R."/>
            <person name="Markert S."/>
            <person name="Gros O."/>
            <person name="Schweder T."/>
        </authorList>
    </citation>
    <scope>NUCLEOTIDE SEQUENCE [LARGE SCALE GENOMIC DNA]</scope>
    <source>
        <strain evidence="2 3">COS</strain>
    </source>
</reference>
<evidence type="ECO:0000313" key="3">
    <source>
        <dbReference type="Proteomes" id="UP000094769"/>
    </source>
</evidence>
<dbReference type="GO" id="GO:0005829">
    <property type="term" value="C:cytosol"/>
    <property type="evidence" value="ECO:0007669"/>
    <property type="project" value="TreeGrafter"/>
</dbReference>
<dbReference type="InterPro" id="IPR017926">
    <property type="entry name" value="GATASE"/>
</dbReference>
<dbReference type="PANTHER" id="PTHR42695:SF5">
    <property type="entry name" value="GLUTAMINE AMIDOTRANSFERASE YLR126C-RELATED"/>
    <property type="match status" value="1"/>
</dbReference>
<organism evidence="2 3">
    <name type="scientific">Candidatus Thiodiazotropha endolucinida</name>
    <dbReference type="NCBI Taxonomy" id="1655433"/>
    <lineage>
        <taxon>Bacteria</taxon>
        <taxon>Pseudomonadati</taxon>
        <taxon>Pseudomonadota</taxon>
        <taxon>Gammaproteobacteria</taxon>
        <taxon>Chromatiales</taxon>
        <taxon>Sedimenticolaceae</taxon>
        <taxon>Candidatus Thiodiazotropha</taxon>
    </lineage>
</organism>
<accession>A0A7Z0VQ75</accession>
<dbReference type="PROSITE" id="PS51273">
    <property type="entry name" value="GATASE_TYPE_1"/>
    <property type="match status" value="1"/>
</dbReference>
<sequence length="239" mass="27326">MKPIRIFRHLVCQHPGYLGDYLQARSIPWEMVCIDEDHPIPQKTHDVSALVFMGAGVSVNDQLPWIEGELQLIRKAFDLDIPVMGVCFGAQLMSRALGGEITRGRGMEIGWHPVKTLVEHGSDGWLWDIPEQFTAFHWHADTYTLPGQSRHLLKSNCFDQQGFVMGDHLGMQFHLEMTREMVENWIERYGSDLLLDSDCSQSAEAILTSIDQRIETLHKISDLIYGRWVERVLARQGQA</sequence>
<dbReference type="CDD" id="cd01741">
    <property type="entry name" value="GATase1_1"/>
    <property type="match status" value="1"/>
</dbReference>
<dbReference type="EC" id="6.3.5.2" evidence="2"/>
<keyword evidence="2" id="KW-0436">Ligase</keyword>
<proteinExistence type="predicted"/>
<evidence type="ECO:0000313" key="2">
    <source>
        <dbReference type="EMBL" id="ODJ89573.1"/>
    </source>
</evidence>
<name>A0A7Z0VQ75_9GAMM</name>
<gene>
    <name evidence="2" type="primary">guaA_1</name>
    <name evidence="2" type="ORF">CODIS_01330</name>
</gene>
<dbReference type="Gene3D" id="3.40.50.880">
    <property type="match status" value="1"/>
</dbReference>
<feature type="domain" description="Glutamine amidotransferase" evidence="1">
    <location>
        <begin position="21"/>
        <end position="178"/>
    </location>
</feature>
<dbReference type="EMBL" id="MARB01000001">
    <property type="protein sequence ID" value="ODJ89573.1"/>
    <property type="molecule type" value="Genomic_DNA"/>
</dbReference>